<sequence>MFKITACCFLLLVLVAISEARKPSHCSGRCSVKDKDSKERVCVRSSRSKICTKLRACRLRERNCGLRNLGLAPLKVTNYKRCANVKGSSGSAPCASLPRRQSHRRSKKDVSRCDLKSCKHQKRNSCWHSKESGRKLWLSSCEARKRNCRNAKSPYLQLVRVKDSECHRRARHVKG</sequence>
<dbReference type="AlphaFoldDB" id="B4JLI1"/>
<evidence type="ECO:0000313" key="3">
    <source>
        <dbReference type="EMBL" id="EDW00434.1"/>
    </source>
</evidence>
<dbReference type="STRING" id="7222.B4JLI1"/>
<reference evidence="3 4" key="1">
    <citation type="journal article" date="2007" name="Nature">
        <title>Evolution of genes and genomes on the Drosophila phylogeny.</title>
        <authorList>
            <consortium name="Drosophila 12 Genomes Consortium"/>
            <person name="Clark A.G."/>
            <person name="Eisen M.B."/>
            <person name="Smith D.R."/>
            <person name="Bergman C.M."/>
            <person name="Oliver B."/>
            <person name="Markow T.A."/>
            <person name="Kaufman T.C."/>
            <person name="Kellis M."/>
            <person name="Gelbart W."/>
            <person name="Iyer V.N."/>
            <person name="Pollard D.A."/>
            <person name="Sackton T.B."/>
            <person name="Larracuente A.M."/>
            <person name="Singh N.D."/>
            <person name="Abad J.P."/>
            <person name="Abt D.N."/>
            <person name="Adryan B."/>
            <person name="Aguade M."/>
            <person name="Akashi H."/>
            <person name="Anderson W.W."/>
            <person name="Aquadro C.F."/>
            <person name="Ardell D.H."/>
            <person name="Arguello R."/>
            <person name="Artieri C.G."/>
            <person name="Barbash D.A."/>
            <person name="Barker D."/>
            <person name="Barsanti P."/>
            <person name="Batterham P."/>
            <person name="Batzoglou S."/>
            <person name="Begun D."/>
            <person name="Bhutkar A."/>
            <person name="Blanco E."/>
            <person name="Bosak S.A."/>
            <person name="Bradley R.K."/>
            <person name="Brand A.D."/>
            <person name="Brent M.R."/>
            <person name="Brooks A.N."/>
            <person name="Brown R.H."/>
            <person name="Butlin R.K."/>
            <person name="Caggese C."/>
            <person name="Calvi B.R."/>
            <person name="Bernardo de Carvalho A."/>
            <person name="Caspi A."/>
            <person name="Castrezana S."/>
            <person name="Celniker S.E."/>
            <person name="Chang J.L."/>
            <person name="Chapple C."/>
            <person name="Chatterji S."/>
            <person name="Chinwalla A."/>
            <person name="Civetta A."/>
            <person name="Clifton S.W."/>
            <person name="Comeron J.M."/>
            <person name="Costello J.C."/>
            <person name="Coyne J.A."/>
            <person name="Daub J."/>
            <person name="David R.G."/>
            <person name="Delcher A.L."/>
            <person name="Delehaunty K."/>
            <person name="Do C.B."/>
            <person name="Ebling H."/>
            <person name="Edwards K."/>
            <person name="Eickbush T."/>
            <person name="Evans J.D."/>
            <person name="Filipski A."/>
            <person name="Findeiss S."/>
            <person name="Freyhult E."/>
            <person name="Fulton L."/>
            <person name="Fulton R."/>
            <person name="Garcia A.C."/>
            <person name="Gardiner A."/>
            <person name="Garfield D.A."/>
            <person name="Garvin B.E."/>
            <person name="Gibson G."/>
            <person name="Gilbert D."/>
            <person name="Gnerre S."/>
            <person name="Godfrey J."/>
            <person name="Good R."/>
            <person name="Gotea V."/>
            <person name="Gravely B."/>
            <person name="Greenberg A.J."/>
            <person name="Griffiths-Jones S."/>
            <person name="Gross S."/>
            <person name="Guigo R."/>
            <person name="Gustafson E.A."/>
            <person name="Haerty W."/>
            <person name="Hahn M.W."/>
            <person name="Halligan D.L."/>
            <person name="Halpern A.L."/>
            <person name="Halter G.M."/>
            <person name="Han M.V."/>
            <person name="Heger A."/>
            <person name="Hillier L."/>
            <person name="Hinrichs A.S."/>
            <person name="Holmes I."/>
            <person name="Hoskins R.A."/>
            <person name="Hubisz M.J."/>
            <person name="Hultmark D."/>
            <person name="Huntley M.A."/>
            <person name="Jaffe D.B."/>
            <person name="Jagadeeshan S."/>
            <person name="Jeck W.R."/>
            <person name="Johnson J."/>
            <person name="Jones C.D."/>
            <person name="Jordan W.C."/>
            <person name="Karpen G.H."/>
            <person name="Kataoka E."/>
            <person name="Keightley P.D."/>
            <person name="Kheradpour P."/>
            <person name="Kirkness E.F."/>
            <person name="Koerich L.B."/>
            <person name="Kristiansen K."/>
            <person name="Kudrna D."/>
            <person name="Kulathinal R.J."/>
            <person name="Kumar S."/>
            <person name="Kwok R."/>
            <person name="Lander E."/>
            <person name="Langley C.H."/>
            <person name="Lapoint R."/>
            <person name="Lazzaro B.P."/>
            <person name="Lee S.J."/>
            <person name="Levesque L."/>
            <person name="Li R."/>
            <person name="Lin C.F."/>
            <person name="Lin M.F."/>
            <person name="Lindblad-Toh K."/>
            <person name="Llopart A."/>
            <person name="Long M."/>
            <person name="Low L."/>
            <person name="Lozovsky E."/>
            <person name="Lu J."/>
            <person name="Luo M."/>
            <person name="Machado C.A."/>
            <person name="Makalowski W."/>
            <person name="Marzo M."/>
            <person name="Matsuda M."/>
            <person name="Matzkin L."/>
            <person name="McAllister B."/>
            <person name="McBride C.S."/>
            <person name="McKernan B."/>
            <person name="McKernan K."/>
            <person name="Mendez-Lago M."/>
            <person name="Minx P."/>
            <person name="Mollenhauer M.U."/>
            <person name="Montooth K."/>
            <person name="Mount S.M."/>
            <person name="Mu X."/>
            <person name="Myers E."/>
            <person name="Negre B."/>
            <person name="Newfeld S."/>
            <person name="Nielsen R."/>
            <person name="Noor M.A."/>
            <person name="O'Grady P."/>
            <person name="Pachter L."/>
            <person name="Papaceit M."/>
            <person name="Parisi M.J."/>
            <person name="Parisi M."/>
            <person name="Parts L."/>
            <person name="Pedersen J.S."/>
            <person name="Pesole G."/>
            <person name="Phillippy A.M."/>
            <person name="Ponting C.P."/>
            <person name="Pop M."/>
            <person name="Porcelli D."/>
            <person name="Powell J.R."/>
            <person name="Prohaska S."/>
            <person name="Pruitt K."/>
            <person name="Puig M."/>
            <person name="Quesneville H."/>
            <person name="Ram K.R."/>
            <person name="Rand D."/>
            <person name="Rasmussen M.D."/>
            <person name="Reed L.K."/>
            <person name="Reenan R."/>
            <person name="Reily A."/>
            <person name="Remington K.A."/>
            <person name="Rieger T.T."/>
            <person name="Ritchie M.G."/>
            <person name="Robin C."/>
            <person name="Rogers Y.H."/>
            <person name="Rohde C."/>
            <person name="Rozas J."/>
            <person name="Rubenfield M.J."/>
            <person name="Ruiz A."/>
            <person name="Russo S."/>
            <person name="Salzberg S.L."/>
            <person name="Sanchez-Gracia A."/>
            <person name="Saranga D.J."/>
            <person name="Sato H."/>
            <person name="Schaeffer S.W."/>
            <person name="Schatz M.C."/>
            <person name="Schlenke T."/>
            <person name="Schwartz R."/>
            <person name="Segarra C."/>
            <person name="Singh R.S."/>
            <person name="Sirot L."/>
            <person name="Sirota M."/>
            <person name="Sisneros N.B."/>
            <person name="Smith C.D."/>
            <person name="Smith T.F."/>
            <person name="Spieth J."/>
            <person name="Stage D.E."/>
            <person name="Stark A."/>
            <person name="Stephan W."/>
            <person name="Strausberg R.L."/>
            <person name="Strempel S."/>
            <person name="Sturgill D."/>
            <person name="Sutton G."/>
            <person name="Sutton G.G."/>
            <person name="Tao W."/>
            <person name="Teichmann S."/>
            <person name="Tobari Y.N."/>
            <person name="Tomimura Y."/>
            <person name="Tsolas J.M."/>
            <person name="Valente V.L."/>
            <person name="Venter E."/>
            <person name="Venter J.C."/>
            <person name="Vicario S."/>
            <person name="Vieira F.G."/>
            <person name="Vilella A.J."/>
            <person name="Villasante A."/>
            <person name="Walenz B."/>
            <person name="Wang J."/>
            <person name="Wasserman M."/>
            <person name="Watts T."/>
            <person name="Wilson D."/>
            <person name="Wilson R.K."/>
            <person name="Wing R.A."/>
            <person name="Wolfner M.F."/>
            <person name="Wong A."/>
            <person name="Wong G.K."/>
            <person name="Wu C.I."/>
            <person name="Wu G."/>
            <person name="Yamamoto D."/>
            <person name="Yang H.P."/>
            <person name="Yang S.P."/>
            <person name="Yorke J.A."/>
            <person name="Yoshida K."/>
            <person name="Zdobnov E."/>
            <person name="Zhang P."/>
            <person name="Zhang Y."/>
            <person name="Zimin A.V."/>
            <person name="Baldwin J."/>
            <person name="Abdouelleil A."/>
            <person name="Abdulkadir J."/>
            <person name="Abebe A."/>
            <person name="Abera B."/>
            <person name="Abreu J."/>
            <person name="Acer S.C."/>
            <person name="Aftuck L."/>
            <person name="Alexander A."/>
            <person name="An P."/>
            <person name="Anderson E."/>
            <person name="Anderson S."/>
            <person name="Arachi H."/>
            <person name="Azer M."/>
            <person name="Bachantsang P."/>
            <person name="Barry A."/>
            <person name="Bayul T."/>
            <person name="Berlin A."/>
            <person name="Bessette D."/>
            <person name="Bloom T."/>
            <person name="Blye J."/>
            <person name="Boguslavskiy L."/>
            <person name="Bonnet C."/>
            <person name="Boukhgalter B."/>
            <person name="Bourzgui I."/>
            <person name="Brown A."/>
            <person name="Cahill P."/>
            <person name="Channer S."/>
            <person name="Cheshatsang Y."/>
            <person name="Chuda L."/>
            <person name="Citroen M."/>
            <person name="Collymore A."/>
            <person name="Cooke P."/>
            <person name="Costello M."/>
            <person name="D'Aco K."/>
            <person name="Daza R."/>
            <person name="De Haan G."/>
            <person name="DeGray S."/>
            <person name="DeMaso C."/>
            <person name="Dhargay N."/>
            <person name="Dooley K."/>
            <person name="Dooley E."/>
            <person name="Doricent M."/>
            <person name="Dorje P."/>
            <person name="Dorjee K."/>
            <person name="Dupes A."/>
            <person name="Elong R."/>
            <person name="Falk J."/>
            <person name="Farina A."/>
            <person name="Faro S."/>
            <person name="Ferguson D."/>
            <person name="Fisher S."/>
            <person name="Foley C.D."/>
            <person name="Franke A."/>
            <person name="Friedrich D."/>
            <person name="Gadbois L."/>
            <person name="Gearin G."/>
            <person name="Gearin C.R."/>
            <person name="Giannoukos G."/>
            <person name="Goode T."/>
            <person name="Graham J."/>
            <person name="Grandbois E."/>
            <person name="Grewal S."/>
            <person name="Gyaltsen K."/>
            <person name="Hafez N."/>
            <person name="Hagos B."/>
            <person name="Hall J."/>
            <person name="Henson C."/>
            <person name="Hollinger A."/>
            <person name="Honan T."/>
            <person name="Huard M.D."/>
            <person name="Hughes L."/>
            <person name="Hurhula B."/>
            <person name="Husby M.E."/>
            <person name="Kamat A."/>
            <person name="Kanga B."/>
            <person name="Kashin S."/>
            <person name="Khazanovich D."/>
            <person name="Kisner P."/>
            <person name="Lance K."/>
            <person name="Lara M."/>
            <person name="Lee W."/>
            <person name="Lennon N."/>
            <person name="Letendre F."/>
            <person name="LeVine R."/>
            <person name="Lipovsky A."/>
            <person name="Liu X."/>
            <person name="Liu J."/>
            <person name="Liu S."/>
            <person name="Lokyitsang T."/>
            <person name="Lokyitsang Y."/>
            <person name="Lubonja R."/>
            <person name="Lui A."/>
            <person name="MacDonald P."/>
            <person name="Magnisalis V."/>
            <person name="Maru K."/>
            <person name="Matthews C."/>
            <person name="McCusker W."/>
            <person name="McDonough S."/>
            <person name="Mehta T."/>
            <person name="Meldrim J."/>
            <person name="Meneus L."/>
            <person name="Mihai O."/>
            <person name="Mihalev A."/>
            <person name="Mihova T."/>
            <person name="Mittelman R."/>
            <person name="Mlenga V."/>
            <person name="Montmayeur A."/>
            <person name="Mulrain L."/>
            <person name="Navidi A."/>
            <person name="Naylor J."/>
            <person name="Negash T."/>
            <person name="Nguyen T."/>
            <person name="Nguyen N."/>
            <person name="Nicol R."/>
            <person name="Norbu C."/>
            <person name="Norbu N."/>
            <person name="Novod N."/>
            <person name="O'Neill B."/>
            <person name="Osman S."/>
            <person name="Markiewicz E."/>
            <person name="Oyono O.L."/>
            <person name="Patti C."/>
            <person name="Phunkhang P."/>
            <person name="Pierre F."/>
            <person name="Priest M."/>
            <person name="Raghuraman S."/>
            <person name="Rege F."/>
            <person name="Reyes R."/>
            <person name="Rise C."/>
            <person name="Rogov P."/>
            <person name="Ross K."/>
            <person name="Ryan E."/>
            <person name="Settipalli S."/>
            <person name="Shea T."/>
            <person name="Sherpa N."/>
            <person name="Shi L."/>
            <person name="Shih D."/>
            <person name="Sparrow T."/>
            <person name="Spaulding J."/>
            <person name="Stalker J."/>
            <person name="Stange-Thomann N."/>
            <person name="Stavropoulos S."/>
            <person name="Stone C."/>
            <person name="Strader C."/>
            <person name="Tesfaye S."/>
            <person name="Thomson T."/>
            <person name="Thoulutsang Y."/>
            <person name="Thoulutsang D."/>
            <person name="Topham K."/>
            <person name="Topping I."/>
            <person name="Tsamla T."/>
            <person name="Vassiliev H."/>
            <person name="Vo A."/>
            <person name="Wangchuk T."/>
            <person name="Wangdi T."/>
            <person name="Weiand M."/>
            <person name="Wilkinson J."/>
            <person name="Wilson A."/>
            <person name="Yadav S."/>
            <person name="Young G."/>
            <person name="Yu Q."/>
            <person name="Zembek L."/>
            <person name="Zhong D."/>
            <person name="Zimmer A."/>
            <person name="Zwirko Z."/>
            <person name="Jaffe D.B."/>
            <person name="Alvarez P."/>
            <person name="Brockman W."/>
            <person name="Butler J."/>
            <person name="Chin C."/>
            <person name="Gnerre S."/>
            <person name="Grabherr M."/>
            <person name="Kleber M."/>
            <person name="Mauceli E."/>
            <person name="MacCallum I."/>
        </authorList>
    </citation>
    <scope>NUCLEOTIDE SEQUENCE [LARGE SCALE GENOMIC DNA]</scope>
    <source>
        <strain evidence="4">Tucson 15287-2541.00</strain>
    </source>
</reference>
<dbReference type="KEGG" id="dgr:6564895"/>
<dbReference type="EMBL" id="CH916370">
    <property type="protein sequence ID" value="EDW00434.1"/>
    <property type="molecule type" value="Genomic_DNA"/>
</dbReference>
<evidence type="ECO:0000256" key="1">
    <source>
        <dbReference type="SAM" id="MobiDB-lite"/>
    </source>
</evidence>
<dbReference type="Proteomes" id="UP000001070">
    <property type="component" value="Unassembled WGS sequence"/>
</dbReference>
<gene>
    <name evidence="3" type="primary">Dgri\GH11865</name>
    <name evidence="3" type="ORF">Dgri_GH11865</name>
</gene>
<keyword evidence="4" id="KW-1185">Reference proteome</keyword>
<dbReference type="InParanoid" id="B4JLI1"/>
<keyword evidence="2" id="KW-0732">Signal</keyword>
<proteinExistence type="predicted"/>
<accession>B4JLI1</accession>
<evidence type="ECO:0000313" key="4">
    <source>
        <dbReference type="Proteomes" id="UP000001070"/>
    </source>
</evidence>
<dbReference type="OrthoDB" id="7968486at2759"/>
<feature type="chain" id="PRO_5002809486" evidence="2">
    <location>
        <begin position="21"/>
        <end position="175"/>
    </location>
</feature>
<protein>
    <submittedName>
        <fullName evidence="3">GH11865</fullName>
    </submittedName>
</protein>
<dbReference type="eggNOG" id="ENOG502T98M">
    <property type="taxonomic scope" value="Eukaryota"/>
</dbReference>
<dbReference type="OMA" id="QWSCKGN"/>
<name>B4JLI1_DROGR</name>
<evidence type="ECO:0000256" key="2">
    <source>
        <dbReference type="SAM" id="SignalP"/>
    </source>
</evidence>
<organism evidence="4">
    <name type="scientific">Drosophila grimshawi</name>
    <name type="common">Hawaiian fruit fly</name>
    <name type="synonym">Idiomyia grimshawi</name>
    <dbReference type="NCBI Taxonomy" id="7222"/>
    <lineage>
        <taxon>Eukaryota</taxon>
        <taxon>Metazoa</taxon>
        <taxon>Ecdysozoa</taxon>
        <taxon>Arthropoda</taxon>
        <taxon>Hexapoda</taxon>
        <taxon>Insecta</taxon>
        <taxon>Pterygota</taxon>
        <taxon>Neoptera</taxon>
        <taxon>Endopterygota</taxon>
        <taxon>Diptera</taxon>
        <taxon>Brachycera</taxon>
        <taxon>Muscomorpha</taxon>
        <taxon>Ephydroidea</taxon>
        <taxon>Drosophilidae</taxon>
        <taxon>Drosophila</taxon>
        <taxon>Hawaiian Drosophila</taxon>
    </lineage>
</organism>
<dbReference type="PhylomeDB" id="B4JLI1"/>
<dbReference type="HOGENOM" id="CLU_1442509_0_0_1"/>
<feature type="signal peptide" evidence="2">
    <location>
        <begin position="1"/>
        <end position="20"/>
    </location>
</feature>
<feature type="region of interest" description="Disordered" evidence="1">
    <location>
        <begin position="87"/>
        <end position="108"/>
    </location>
</feature>